<proteinExistence type="inferred from homology"/>
<keyword evidence="8" id="KW-0443">Lipid metabolism</keyword>
<feature type="domain" description="Fatty acid desaturase" evidence="12">
    <location>
        <begin position="84"/>
        <end position="300"/>
    </location>
</feature>
<keyword evidence="3 11" id="KW-0812">Transmembrane</keyword>
<comment type="similarity">
    <text evidence="2">Belongs to the fatty acid desaturase type 2 family.</text>
</comment>
<feature type="transmembrane region" description="Helical" evidence="11">
    <location>
        <begin position="52"/>
        <end position="74"/>
    </location>
</feature>
<sequence length="333" mass="36007">MTVSPERSPEKSPETSAQSSSSPAEGTGTAAGRPAAPPGALAGDTDASARRLAYVTVGVPTLGFAGAVVFAFHYGISAVDIGLLVGMYLVTSLGVEGGFHRFFSHLSFAAKPGVTAFWGIAGSMAAQGPIVFWVATHRQHHAFTDRDGDPHSPRPIEDGRRFARARGFWHGHVGWLFTVRRQNWSKYVPDLMRNRLVMKINQYYFVWVLAGLALPALLGWALTGGSARGAAGGLLWGGLARIFLLDHVTWSVNSIGHTLGNRPYRTRDGSRNVAPLAPFSVGGSWHNNHHAKPALAHNRHTFWQIDIAGGVIRLLDVLGLVSHVRYPKRARSE</sequence>
<evidence type="ECO:0000256" key="1">
    <source>
        <dbReference type="ARBA" id="ARBA00004141"/>
    </source>
</evidence>
<evidence type="ECO:0000256" key="9">
    <source>
        <dbReference type="ARBA" id="ARBA00023136"/>
    </source>
</evidence>
<evidence type="ECO:0000259" key="12">
    <source>
        <dbReference type="Pfam" id="PF00487"/>
    </source>
</evidence>
<keyword evidence="6" id="KW-0560">Oxidoreductase</keyword>
<feature type="transmembrane region" description="Helical" evidence="11">
    <location>
        <begin position="115"/>
        <end position="136"/>
    </location>
</feature>
<evidence type="ECO:0000313" key="14">
    <source>
        <dbReference type="Proteomes" id="UP000195755"/>
    </source>
</evidence>
<evidence type="ECO:0000256" key="10">
    <source>
        <dbReference type="SAM" id="MobiDB-lite"/>
    </source>
</evidence>
<evidence type="ECO:0000256" key="7">
    <source>
        <dbReference type="ARBA" id="ARBA00023004"/>
    </source>
</evidence>
<evidence type="ECO:0000256" key="11">
    <source>
        <dbReference type="SAM" id="Phobius"/>
    </source>
</evidence>
<protein>
    <submittedName>
        <fullName evidence="13">Fatty acid desaturase</fullName>
    </submittedName>
</protein>
<feature type="compositionally biased region" description="Low complexity" evidence="10">
    <location>
        <begin position="14"/>
        <end position="42"/>
    </location>
</feature>
<dbReference type="RefSeq" id="WP_087925208.1">
    <property type="nucleotide sequence ID" value="NZ_CP021744.1"/>
</dbReference>
<keyword evidence="5 11" id="KW-1133">Transmembrane helix</keyword>
<evidence type="ECO:0000313" key="13">
    <source>
        <dbReference type="EMBL" id="ARZ66614.1"/>
    </source>
</evidence>
<accession>A0A1Z2KX48</accession>
<evidence type="ECO:0000256" key="8">
    <source>
        <dbReference type="ARBA" id="ARBA00023098"/>
    </source>
</evidence>
<keyword evidence="4" id="KW-0276">Fatty acid metabolism</keyword>
<evidence type="ECO:0000256" key="3">
    <source>
        <dbReference type="ARBA" id="ARBA00022692"/>
    </source>
</evidence>
<dbReference type="PRINTS" id="PR00075">
    <property type="entry name" value="FACDDSATRASE"/>
</dbReference>
<dbReference type="InterPro" id="IPR005804">
    <property type="entry name" value="FA_desaturase_dom"/>
</dbReference>
<reference evidence="13 14" key="1">
    <citation type="submission" date="2017-06" db="EMBL/GenBank/DDBJ databases">
        <title>Streptomyces albireticuli Genome sequencing and assembly.</title>
        <authorList>
            <person name="Wang Y."/>
            <person name="Du B."/>
            <person name="Ding Y."/>
            <person name="Liu H."/>
            <person name="Hou Q."/>
            <person name="Liu K."/>
            <person name="Yao L."/>
            <person name="Wang C."/>
        </authorList>
    </citation>
    <scope>NUCLEOTIDE SEQUENCE [LARGE SCALE GENOMIC DNA]</scope>
    <source>
        <strain evidence="13 14">MDJK11</strain>
    </source>
</reference>
<evidence type="ECO:0000256" key="2">
    <source>
        <dbReference type="ARBA" id="ARBA00008749"/>
    </source>
</evidence>
<gene>
    <name evidence="13" type="ORF">SMD11_0948</name>
</gene>
<dbReference type="GO" id="GO:0006631">
    <property type="term" value="P:fatty acid metabolic process"/>
    <property type="evidence" value="ECO:0007669"/>
    <property type="project" value="UniProtKB-KW"/>
</dbReference>
<evidence type="ECO:0000256" key="5">
    <source>
        <dbReference type="ARBA" id="ARBA00022989"/>
    </source>
</evidence>
<feature type="region of interest" description="Disordered" evidence="10">
    <location>
        <begin position="1"/>
        <end position="42"/>
    </location>
</feature>
<dbReference type="InterPro" id="IPR015876">
    <property type="entry name" value="Acyl-CoA_DS"/>
</dbReference>
<organism evidence="13 14">
    <name type="scientific">Streptomyces albireticuli</name>
    <dbReference type="NCBI Taxonomy" id="1940"/>
    <lineage>
        <taxon>Bacteria</taxon>
        <taxon>Bacillati</taxon>
        <taxon>Actinomycetota</taxon>
        <taxon>Actinomycetes</taxon>
        <taxon>Kitasatosporales</taxon>
        <taxon>Streptomycetaceae</taxon>
        <taxon>Streptomyces</taxon>
    </lineage>
</organism>
<keyword evidence="7" id="KW-0408">Iron</keyword>
<dbReference type="GO" id="GO:0016020">
    <property type="term" value="C:membrane"/>
    <property type="evidence" value="ECO:0007669"/>
    <property type="project" value="UniProtKB-SubCell"/>
</dbReference>
<dbReference type="CDD" id="cd03505">
    <property type="entry name" value="Delta9-FADS-like"/>
    <property type="match status" value="1"/>
</dbReference>
<feature type="transmembrane region" description="Helical" evidence="11">
    <location>
        <begin position="203"/>
        <end position="222"/>
    </location>
</feature>
<name>A0A1Z2KX48_9ACTN</name>
<comment type="subcellular location">
    <subcellularLocation>
        <location evidence="1">Membrane</location>
        <topology evidence="1">Multi-pass membrane protein</topology>
    </subcellularLocation>
</comment>
<keyword evidence="9 11" id="KW-0472">Membrane</keyword>
<dbReference type="EMBL" id="CP021744">
    <property type="protein sequence ID" value="ARZ66614.1"/>
    <property type="molecule type" value="Genomic_DNA"/>
</dbReference>
<dbReference type="PANTHER" id="PTHR11351:SF3">
    <property type="entry name" value="BLL4393 PROTEIN"/>
    <property type="match status" value="1"/>
</dbReference>
<dbReference type="Pfam" id="PF00487">
    <property type="entry name" value="FA_desaturase"/>
    <property type="match status" value="1"/>
</dbReference>
<dbReference type="KEGG" id="salj:SMD11_0948"/>
<evidence type="ECO:0000256" key="4">
    <source>
        <dbReference type="ARBA" id="ARBA00022832"/>
    </source>
</evidence>
<dbReference type="GO" id="GO:0016717">
    <property type="term" value="F:oxidoreductase activity, acting on paired donors, with oxidation of a pair of donors resulting in the reduction of molecular oxygen to two molecules of water"/>
    <property type="evidence" value="ECO:0007669"/>
    <property type="project" value="InterPro"/>
</dbReference>
<evidence type="ECO:0000256" key="6">
    <source>
        <dbReference type="ARBA" id="ARBA00023002"/>
    </source>
</evidence>
<dbReference type="PANTHER" id="PTHR11351">
    <property type="entry name" value="ACYL-COA DESATURASE"/>
    <property type="match status" value="1"/>
</dbReference>
<dbReference type="Proteomes" id="UP000195755">
    <property type="component" value="Chromosome"/>
</dbReference>
<feature type="transmembrane region" description="Helical" evidence="11">
    <location>
        <begin position="81"/>
        <end position="103"/>
    </location>
</feature>
<dbReference type="AlphaFoldDB" id="A0A1Z2KX48"/>
<dbReference type="OrthoDB" id="19906at2"/>